<keyword evidence="1" id="KW-0812">Transmembrane</keyword>
<feature type="transmembrane region" description="Helical" evidence="1">
    <location>
        <begin position="676"/>
        <end position="698"/>
    </location>
</feature>
<feature type="transmembrane region" description="Helical" evidence="1">
    <location>
        <begin position="1747"/>
        <end position="1770"/>
    </location>
</feature>
<name>A0A485LIB6_9STRA</name>
<reference evidence="3 4" key="1">
    <citation type="submission" date="2019-03" db="EMBL/GenBank/DDBJ databases">
        <authorList>
            <person name="Gaulin E."/>
            <person name="Dumas B."/>
        </authorList>
    </citation>
    <scope>NUCLEOTIDE SEQUENCE [LARGE SCALE GENOMIC DNA]</scope>
    <source>
        <strain evidence="3">CBS 568.67</strain>
    </source>
</reference>
<evidence type="ECO:0000313" key="3">
    <source>
        <dbReference type="EMBL" id="VFT98150.1"/>
    </source>
</evidence>
<feature type="transmembrane region" description="Helical" evidence="1">
    <location>
        <begin position="987"/>
        <end position="1009"/>
    </location>
</feature>
<feature type="transmembrane region" description="Helical" evidence="1">
    <location>
        <begin position="1579"/>
        <end position="1601"/>
    </location>
</feature>
<reference evidence="2" key="2">
    <citation type="submission" date="2019-06" db="EMBL/GenBank/DDBJ databases">
        <title>Genomics analysis of Aphanomyces spp. identifies a new class of oomycete effector associated with host adaptation.</title>
        <authorList>
            <person name="Gaulin E."/>
        </authorList>
    </citation>
    <scope>NUCLEOTIDE SEQUENCE</scope>
    <source>
        <strain evidence="2">CBS 578.67</strain>
    </source>
</reference>
<sequence length="1862" mass="204456">MVPFHSFATGSIGYAFQTDTCGASHGSSPIIIVMRKLDSWFGKRNDANTVVGPKTSTFQHLVDRGGFFYVVYTLVCNVYCCGLFGAYLENSVFWPNFHASGIQAALIELFNNQLALAEDDTDRRQTPLNILDPSVAAPRGLVALPILTSYPRMLLYSKLTAFDSVIPSLRTLTVQDVAFTMISQYCWVDFNRTWEMAHTALRQVRCRISDTDNAAVYLEAVLRNIDFPAWLGSYDALYSQTIAAALAESPEGIAWTDYMVGHTWAKVAAEAALWSQANLTRFELQWANEFQMGLMESIVLVNALGFHSSVTIKAITSQSRGTMWTSSNLYCSLENDFYALSGTNESLVRQSNMFFELSDPTAIEVYTAPFPLNRLNQVLHDQLGPLGSIDLKWISPPPALLRVVDQFRVSVTLQLRTDAAFAASFATLPALALHPTPPLWTDPTLVFYGGNPMCSNGAPRPFIQLSFGFEDSCSSQGQYTVVSTAASILFARSLVNRSVVQSMCDVCTPAEQHVCAQLVQSTEQLVRRFPSRLNATAVTRDVGALEIELFQLVGDDDSDGAITVQTHRLIDSNSPAWNVFGWMSVYEWALGEREAVAFQGDLQTLHLLSFNQALTAGAAVASDVSRTLGTGLLAAAVFVSAMLGFVGTLIGLMWLQSADRQGRNLFLFNRVAGTIWVGRPLLLVRGVTAIFCLATAPVRLHSASLIWLENAPRSSVVTCLLAGESLWAAYVMNDMLYPVTQATTRQYAQVSCAIIWLATVFVDMWFPPSIAASIGRDCSMHRMGLQIYCTSGTVQIGHLSRVVLLLGMQAIVVVVVAIGAWGVATPPTSTKRIPSLMWPGAAIAFLAEAPAPPGVMAMDEFGSVLCGVVVYKRDQALCVLDFTLWLLLDAHACNANVQGQVVYVSDVLTKYKFSRTSTVDGAVGPWSRHSTVVVCPVHHTTPTDMASLPTLPSSTAATTSNDARREKTLWRQLAATCRSNGRLVDTLWLCAGFFSIVSSLVGNFLYMFVTTSRSMANDFFWADFNSTGTHAFLANVYNRYLLSGEPTLLSVEAFRDIPTDYSSAAATIQFPNGLGRNFLFDPSIPLESTIAHLRQLDPCMLPWVFTQYCWVDFDRTWDMANSQARQARCEAAQTFNGAVYLDAMLRNVNNWPAWNRCWGTSFEVGLARPLRQSNDGLAWLASVQRGILTTVPIEALYWMHRNITRFVLQWQNYKGLGIANVLQIQNALGVQHPLTINKVNAMYRLEHENSRKMYWALAGDFWAIASNATRVAGLSLIRSDRAFAFANVSAADLLVENLTVALPLTPGFASFEASVGPFGSVDMVYVVPPRPARQFFQQAIATLTSLLYANASARAAFAALPPKNYITPFPSDWLDGAIASLGGNMLCGSDVAAASITSVDSSVFNRAFSVANVCHTYFSEYITPDQYLVFFALLGTHLNTAIGPDDVAAYCEWDAGCEDNCVDIHTAWLDFLTTTAAATTAPLAPLAIETQTDVAALNLHVMQYIMNDTTPQLYRRQVVDPTSPTWTFFGWCYVYDWVAGNRDVVSFQGDGMSLSIVSGYSGPLHLNPDPAEIPLDFSFLLQVSITYVTVTCLALGVWIAVYTVVDRGHVAGANLMRMHRLVGLIWTGRLFIFVRSVSAMLLLSTLQATLAVHGTVTGLETPRLASFNVALASLEFQWFVYLLNDGLSGVTQLHTNAYAGKSTWLTSLIVFVWMQVRPRAIVATMARQCTAVDMDSALVCDSGVLEIGSLTLVTTSMAICAACTVVCYVVERYIRCTAKAVDVLSLLLSSQAKYILTFDDWSHHGTIFLDKATALMAGIVTLERHGTLYLLDIKKWRVVSFERPPLPPSTPARFRHAIPIFE</sequence>
<evidence type="ECO:0000256" key="1">
    <source>
        <dbReference type="SAM" id="Phobius"/>
    </source>
</evidence>
<evidence type="ECO:0000313" key="2">
    <source>
        <dbReference type="EMBL" id="KAF0686732.1"/>
    </source>
</evidence>
<dbReference type="EMBL" id="CAADRA010007004">
    <property type="protein sequence ID" value="VFT98150.1"/>
    <property type="molecule type" value="Genomic_DNA"/>
</dbReference>
<feature type="transmembrane region" description="Helical" evidence="1">
    <location>
        <begin position="747"/>
        <end position="766"/>
    </location>
</feature>
<protein>
    <submittedName>
        <fullName evidence="3">Aste57867_21480 protein</fullName>
    </submittedName>
</protein>
<feature type="transmembrane region" description="Helical" evidence="1">
    <location>
        <begin position="802"/>
        <end position="824"/>
    </location>
</feature>
<dbReference type="OrthoDB" id="79448at2759"/>
<dbReference type="Proteomes" id="UP000332933">
    <property type="component" value="Unassembled WGS sequence"/>
</dbReference>
<organism evidence="3 4">
    <name type="scientific">Aphanomyces stellatus</name>
    <dbReference type="NCBI Taxonomy" id="120398"/>
    <lineage>
        <taxon>Eukaryota</taxon>
        <taxon>Sar</taxon>
        <taxon>Stramenopiles</taxon>
        <taxon>Oomycota</taxon>
        <taxon>Saprolegniomycetes</taxon>
        <taxon>Saprolegniales</taxon>
        <taxon>Verrucalvaceae</taxon>
        <taxon>Aphanomyces</taxon>
    </lineage>
</organism>
<keyword evidence="4" id="KW-1185">Reference proteome</keyword>
<gene>
    <name evidence="3" type="primary">Aste57867_21480</name>
    <name evidence="2" type="ORF">As57867_021411</name>
    <name evidence="3" type="ORF">ASTE57867_21480</name>
</gene>
<keyword evidence="1" id="KW-0472">Membrane</keyword>
<evidence type="ECO:0000313" key="4">
    <source>
        <dbReference type="Proteomes" id="UP000332933"/>
    </source>
</evidence>
<feature type="transmembrane region" description="Helical" evidence="1">
    <location>
        <begin position="1621"/>
        <end position="1644"/>
    </location>
</feature>
<dbReference type="EMBL" id="VJMH01006978">
    <property type="protein sequence ID" value="KAF0686732.1"/>
    <property type="molecule type" value="Genomic_DNA"/>
</dbReference>
<proteinExistence type="predicted"/>
<accession>A0A485LIB6</accession>
<feature type="transmembrane region" description="Helical" evidence="1">
    <location>
        <begin position="632"/>
        <end position="655"/>
    </location>
</feature>
<keyword evidence="1" id="KW-1133">Transmembrane helix</keyword>